<gene>
    <name evidence="2" type="ORF">D9619_004763</name>
</gene>
<reference evidence="2 3" key="1">
    <citation type="journal article" date="2020" name="ISME J.">
        <title>Uncovering the hidden diversity of litter-decomposition mechanisms in mushroom-forming fungi.</title>
        <authorList>
            <person name="Floudas D."/>
            <person name="Bentzer J."/>
            <person name="Ahren D."/>
            <person name="Johansson T."/>
            <person name="Persson P."/>
            <person name="Tunlid A."/>
        </authorList>
    </citation>
    <scope>NUCLEOTIDE SEQUENCE [LARGE SCALE GENOMIC DNA]</scope>
    <source>
        <strain evidence="2 3">CBS 101986</strain>
    </source>
</reference>
<keyword evidence="3" id="KW-1185">Reference proteome</keyword>
<evidence type="ECO:0000256" key="1">
    <source>
        <dbReference type="SAM" id="Phobius"/>
    </source>
</evidence>
<proteinExistence type="predicted"/>
<keyword evidence="1" id="KW-0812">Transmembrane</keyword>
<sequence length="94" mass="10358">MPFTPPAPLQHLASDGVNYPKLYSVTTNCPSKPLSSFLTIGLFSQHPRIASVKFFKHDHRIVIFIINISITILVLIGPPHSTPIMITTALPSPR</sequence>
<feature type="transmembrane region" description="Helical" evidence="1">
    <location>
        <begin position="61"/>
        <end position="78"/>
    </location>
</feature>
<accession>A0A8H5F8M4</accession>
<evidence type="ECO:0000313" key="3">
    <source>
        <dbReference type="Proteomes" id="UP000567179"/>
    </source>
</evidence>
<keyword evidence="1" id="KW-0472">Membrane</keyword>
<comment type="caution">
    <text evidence="2">The sequence shown here is derived from an EMBL/GenBank/DDBJ whole genome shotgun (WGS) entry which is preliminary data.</text>
</comment>
<dbReference type="AlphaFoldDB" id="A0A8H5F8M4"/>
<keyword evidence="1" id="KW-1133">Transmembrane helix</keyword>
<dbReference type="EMBL" id="JAACJJ010000014">
    <property type="protein sequence ID" value="KAF5327238.1"/>
    <property type="molecule type" value="Genomic_DNA"/>
</dbReference>
<organism evidence="2 3">
    <name type="scientific">Psilocybe cf. subviscida</name>
    <dbReference type="NCBI Taxonomy" id="2480587"/>
    <lineage>
        <taxon>Eukaryota</taxon>
        <taxon>Fungi</taxon>
        <taxon>Dikarya</taxon>
        <taxon>Basidiomycota</taxon>
        <taxon>Agaricomycotina</taxon>
        <taxon>Agaricomycetes</taxon>
        <taxon>Agaricomycetidae</taxon>
        <taxon>Agaricales</taxon>
        <taxon>Agaricineae</taxon>
        <taxon>Strophariaceae</taxon>
        <taxon>Psilocybe</taxon>
    </lineage>
</organism>
<evidence type="ECO:0000313" key="2">
    <source>
        <dbReference type="EMBL" id="KAF5327238.1"/>
    </source>
</evidence>
<protein>
    <submittedName>
        <fullName evidence="2">Uncharacterized protein</fullName>
    </submittedName>
</protein>
<name>A0A8H5F8M4_9AGAR</name>
<dbReference type="Proteomes" id="UP000567179">
    <property type="component" value="Unassembled WGS sequence"/>
</dbReference>